<proteinExistence type="inferred from homology"/>
<dbReference type="Gene3D" id="3.40.190.10">
    <property type="entry name" value="Periplasmic binding protein-like II"/>
    <property type="match status" value="2"/>
</dbReference>
<organism evidence="6 7">
    <name type="scientific">Teichococcus globiformis</name>
    <dbReference type="NCBI Taxonomy" id="2307229"/>
    <lineage>
        <taxon>Bacteria</taxon>
        <taxon>Pseudomonadati</taxon>
        <taxon>Pseudomonadota</taxon>
        <taxon>Alphaproteobacteria</taxon>
        <taxon>Acetobacterales</taxon>
        <taxon>Roseomonadaceae</taxon>
        <taxon>Roseomonas</taxon>
    </lineage>
</organism>
<feature type="domain" description="Solute-binding protein family 3/N-terminal" evidence="5">
    <location>
        <begin position="38"/>
        <end position="267"/>
    </location>
</feature>
<evidence type="ECO:0000256" key="2">
    <source>
        <dbReference type="ARBA" id="ARBA00022448"/>
    </source>
</evidence>
<evidence type="ECO:0000256" key="1">
    <source>
        <dbReference type="ARBA" id="ARBA00010333"/>
    </source>
</evidence>
<evidence type="ECO:0000256" key="4">
    <source>
        <dbReference type="SAM" id="SignalP"/>
    </source>
</evidence>
<evidence type="ECO:0000259" key="5">
    <source>
        <dbReference type="SMART" id="SM00062"/>
    </source>
</evidence>
<dbReference type="Proteomes" id="UP001595593">
    <property type="component" value="Unassembled WGS sequence"/>
</dbReference>
<dbReference type="EMBL" id="JBHRTN010000017">
    <property type="protein sequence ID" value="MFC3126196.1"/>
    <property type="molecule type" value="Genomic_DNA"/>
</dbReference>
<dbReference type="Pfam" id="PF00497">
    <property type="entry name" value="SBP_bac_3"/>
    <property type="match status" value="1"/>
</dbReference>
<dbReference type="PANTHER" id="PTHR30085:SF7">
    <property type="entry name" value="AMINO-ACID ABC TRANSPORTER-BINDING PROTEIN YHDW-RELATED"/>
    <property type="match status" value="1"/>
</dbReference>
<dbReference type="CDD" id="cd13692">
    <property type="entry name" value="PBP2_BztA"/>
    <property type="match status" value="1"/>
</dbReference>
<name>A0ABV7G3E9_9PROT</name>
<feature type="signal peptide" evidence="4">
    <location>
        <begin position="1"/>
        <end position="26"/>
    </location>
</feature>
<feature type="chain" id="PRO_5046162688" evidence="4">
    <location>
        <begin position="27"/>
        <end position="342"/>
    </location>
</feature>
<evidence type="ECO:0000313" key="6">
    <source>
        <dbReference type="EMBL" id="MFC3126196.1"/>
    </source>
</evidence>
<dbReference type="InterPro" id="IPR001638">
    <property type="entry name" value="Solute-binding_3/MltF_N"/>
</dbReference>
<keyword evidence="7" id="KW-1185">Reference proteome</keyword>
<gene>
    <name evidence="6" type="ORF">ACFOD4_14100</name>
</gene>
<protein>
    <submittedName>
        <fullName evidence="6">Amino acid ABC transporter substrate-binding protein</fullName>
    </submittedName>
</protein>
<dbReference type="PANTHER" id="PTHR30085">
    <property type="entry name" value="AMINO ACID ABC TRANSPORTER PERMEASE"/>
    <property type="match status" value="1"/>
</dbReference>
<dbReference type="SUPFAM" id="SSF53850">
    <property type="entry name" value="Periplasmic binding protein-like II"/>
    <property type="match status" value="1"/>
</dbReference>
<evidence type="ECO:0000313" key="7">
    <source>
        <dbReference type="Proteomes" id="UP001595593"/>
    </source>
</evidence>
<sequence length="342" mass="36361">MKSGWAAAGWLGVILAGLSLGNPAAAGPTLDAVKKAGTVRCGVTSAVAGAARPDSKGRWVGFHADICRAVAAAALGDAEKVTFVPVTAQSRFTALQSGEIDTLIYITALTLSRDATLGLNQVAPYFYTGQGFLVRRSLNISQLKELDGGTVCSTQGSVVERNVTDYARRTGITLTTISFDVAANVLAAFLAGRCDAISNDTLSLTANRLAAPDPDAFVLLPELIAKEPQGAMVRNGDSEWANVVRWSIFALVQAEEFGLTRETVAATRDSSTDPQVRRFLGRGEPVGAGLGLSDDWAYQVVRQVGDYGTLYETHLGKHGLGLDRGLNRLWNQGGLMMSWLWQ</sequence>
<reference evidence="7" key="1">
    <citation type="journal article" date="2019" name="Int. J. Syst. Evol. Microbiol.">
        <title>The Global Catalogue of Microorganisms (GCM) 10K type strain sequencing project: providing services to taxonomists for standard genome sequencing and annotation.</title>
        <authorList>
            <consortium name="The Broad Institute Genomics Platform"/>
            <consortium name="The Broad Institute Genome Sequencing Center for Infectious Disease"/>
            <person name="Wu L."/>
            <person name="Ma J."/>
        </authorList>
    </citation>
    <scope>NUCLEOTIDE SEQUENCE [LARGE SCALE GENOMIC DNA]</scope>
    <source>
        <strain evidence="7">KCTC 52094</strain>
    </source>
</reference>
<evidence type="ECO:0000256" key="3">
    <source>
        <dbReference type="ARBA" id="ARBA00022729"/>
    </source>
</evidence>
<comment type="caution">
    <text evidence="6">The sequence shown here is derived from an EMBL/GenBank/DDBJ whole genome shotgun (WGS) entry which is preliminary data.</text>
</comment>
<dbReference type="RefSeq" id="WP_379597382.1">
    <property type="nucleotide sequence ID" value="NZ_JBHRTN010000017.1"/>
</dbReference>
<keyword evidence="3 4" id="KW-0732">Signal</keyword>
<keyword evidence="2" id="KW-0813">Transport</keyword>
<dbReference type="InterPro" id="IPR051455">
    <property type="entry name" value="Bact_solute-bind_prot3"/>
</dbReference>
<comment type="similarity">
    <text evidence="1">Belongs to the bacterial solute-binding protein 3 family.</text>
</comment>
<dbReference type="SMART" id="SM00062">
    <property type="entry name" value="PBPb"/>
    <property type="match status" value="1"/>
</dbReference>
<accession>A0ABV7G3E9</accession>